<organism evidence="2 3">
    <name type="scientific">Roseovarius rhodophyticola</name>
    <dbReference type="NCBI Taxonomy" id="3080827"/>
    <lineage>
        <taxon>Bacteria</taxon>
        <taxon>Pseudomonadati</taxon>
        <taxon>Pseudomonadota</taxon>
        <taxon>Alphaproteobacteria</taxon>
        <taxon>Rhodobacterales</taxon>
        <taxon>Roseobacteraceae</taxon>
        <taxon>Roseovarius</taxon>
    </lineage>
</organism>
<feature type="chain" id="PRO_5045428139" evidence="1">
    <location>
        <begin position="27"/>
        <end position="132"/>
    </location>
</feature>
<protein>
    <submittedName>
        <fullName evidence="2">DUF6746 family protein</fullName>
    </submittedName>
</protein>
<evidence type="ECO:0000313" key="3">
    <source>
        <dbReference type="Proteomes" id="UP001281305"/>
    </source>
</evidence>
<evidence type="ECO:0000313" key="2">
    <source>
        <dbReference type="EMBL" id="WYK18956.1"/>
    </source>
</evidence>
<keyword evidence="3" id="KW-1185">Reference proteome</keyword>
<dbReference type="Proteomes" id="UP001281305">
    <property type="component" value="Chromosome"/>
</dbReference>
<gene>
    <name evidence="2" type="ORF">RZS32_003470</name>
</gene>
<evidence type="ECO:0000256" key="1">
    <source>
        <dbReference type="SAM" id="SignalP"/>
    </source>
</evidence>
<dbReference type="RefSeq" id="WP_317055639.1">
    <property type="nucleotide sequence ID" value="NZ_CP146606.1"/>
</dbReference>
<dbReference type="InterPro" id="IPR046634">
    <property type="entry name" value="DUF6746"/>
</dbReference>
<reference evidence="2 3" key="1">
    <citation type="submission" date="2024-02" db="EMBL/GenBank/DDBJ databases">
        <title>Roseovarius strain W115 nov., isolated from a marine algae.</title>
        <authorList>
            <person name="Lee M.W."/>
            <person name="Lee J.K."/>
            <person name="Kim J.M."/>
            <person name="Choi D.G."/>
            <person name="Baek J.H."/>
            <person name="Bayburt H."/>
            <person name="Jung J.J."/>
            <person name="Han D.M."/>
            <person name="Jeon C.O."/>
        </authorList>
    </citation>
    <scope>NUCLEOTIDE SEQUENCE [LARGE SCALE GENOMIC DNA]</scope>
    <source>
        <strain evidence="2 3">W115</strain>
    </source>
</reference>
<sequence>MMPLVQNRSLLCISLATAILVGAAFADETPSHYAAEPSETLEQAVKNFITYNALVEEVLARDPLTAEDMEKVHELTYTLEEALARINAELADLPDTLEVLHKASEGDDPTVMRDAAVVYLSTANAFQGTQER</sequence>
<accession>A0ABZ2TH68</accession>
<keyword evidence="1" id="KW-0732">Signal</keyword>
<proteinExistence type="predicted"/>
<dbReference type="EMBL" id="CP146606">
    <property type="protein sequence ID" value="WYK18956.1"/>
    <property type="molecule type" value="Genomic_DNA"/>
</dbReference>
<name>A0ABZ2TH68_9RHOB</name>
<dbReference type="Pfam" id="PF20531">
    <property type="entry name" value="DUF6746"/>
    <property type="match status" value="1"/>
</dbReference>
<feature type="signal peptide" evidence="1">
    <location>
        <begin position="1"/>
        <end position="26"/>
    </location>
</feature>